<dbReference type="InterPro" id="IPR017853">
    <property type="entry name" value="GH"/>
</dbReference>
<dbReference type="OrthoDB" id="1732345at2759"/>
<sequence>MHKNDPSGIAINHALLQLDATIIIDQEFSLLYSNLLHTQIGAVCHAITVGMTKGVKVTISKIELPSLKLVAEGKGMPLMLKVSLRVFIFVLFNENLKLGSTSERNYMLFKTNGTLAYQLGFILDNSTIGGGGAAIGGGYD</sequence>
<reference evidence="1" key="2">
    <citation type="submission" date="2019-07" db="EMBL/GenBank/DDBJ databases">
        <authorList>
            <person name="Yang Y."/>
            <person name="Bocs S."/>
            <person name="Baudouin L."/>
        </authorList>
    </citation>
    <scope>NUCLEOTIDE SEQUENCE</scope>
    <source>
        <tissue evidence="1">Spear leaf of Hainan Tall coconut</tissue>
    </source>
</reference>
<keyword evidence="2" id="KW-1185">Reference proteome</keyword>
<accession>A0A8K0IL09</accession>
<dbReference type="Gene3D" id="3.20.20.80">
    <property type="entry name" value="Glycosidases"/>
    <property type="match status" value="1"/>
</dbReference>
<protein>
    <submittedName>
        <fullName evidence="1">Putative Glucan endo-1,3-beta-glucosidase 11</fullName>
    </submittedName>
</protein>
<organism evidence="1 2">
    <name type="scientific">Cocos nucifera</name>
    <name type="common">Coconut palm</name>
    <dbReference type="NCBI Taxonomy" id="13894"/>
    <lineage>
        <taxon>Eukaryota</taxon>
        <taxon>Viridiplantae</taxon>
        <taxon>Streptophyta</taxon>
        <taxon>Embryophyta</taxon>
        <taxon>Tracheophyta</taxon>
        <taxon>Spermatophyta</taxon>
        <taxon>Magnoliopsida</taxon>
        <taxon>Liliopsida</taxon>
        <taxon>Arecaceae</taxon>
        <taxon>Arecoideae</taxon>
        <taxon>Cocoseae</taxon>
        <taxon>Attaleinae</taxon>
        <taxon>Cocos</taxon>
    </lineage>
</organism>
<dbReference type="GO" id="GO:0005975">
    <property type="term" value="P:carbohydrate metabolic process"/>
    <property type="evidence" value="ECO:0007669"/>
    <property type="project" value="InterPro"/>
</dbReference>
<gene>
    <name evidence="1" type="ORF">COCNU_09G003130</name>
</gene>
<dbReference type="GO" id="GO:0004553">
    <property type="term" value="F:hydrolase activity, hydrolyzing O-glycosyl compounds"/>
    <property type="evidence" value="ECO:0007669"/>
    <property type="project" value="InterPro"/>
</dbReference>
<dbReference type="SUPFAM" id="SSF51445">
    <property type="entry name" value="(Trans)glycosidases"/>
    <property type="match status" value="1"/>
</dbReference>
<dbReference type="Proteomes" id="UP000797356">
    <property type="component" value="Chromosome 9"/>
</dbReference>
<dbReference type="AlphaFoldDB" id="A0A8K0IL09"/>
<name>A0A8K0IL09_COCNU</name>
<reference evidence="1" key="1">
    <citation type="journal article" date="2017" name="Gigascience">
        <title>The genome draft of coconut (Cocos nucifera).</title>
        <authorList>
            <person name="Xiao Y."/>
            <person name="Xu P."/>
            <person name="Fan H."/>
            <person name="Baudouin L."/>
            <person name="Xia W."/>
            <person name="Bocs S."/>
            <person name="Xu J."/>
            <person name="Li Q."/>
            <person name="Guo A."/>
            <person name="Zhou L."/>
            <person name="Li J."/>
            <person name="Wu Y."/>
            <person name="Ma Z."/>
            <person name="Armero A."/>
            <person name="Issali A.E."/>
            <person name="Liu N."/>
            <person name="Peng M."/>
            <person name="Yang Y."/>
        </authorList>
    </citation>
    <scope>NUCLEOTIDE SEQUENCE</scope>
    <source>
        <tissue evidence="1">Spear leaf of Hainan Tall coconut</tissue>
    </source>
</reference>
<comment type="caution">
    <text evidence="1">The sequence shown here is derived from an EMBL/GenBank/DDBJ whole genome shotgun (WGS) entry which is preliminary data.</text>
</comment>
<dbReference type="PANTHER" id="PTHR32227">
    <property type="entry name" value="GLUCAN ENDO-1,3-BETA-GLUCOSIDASE BG1-RELATED-RELATED"/>
    <property type="match status" value="1"/>
</dbReference>
<evidence type="ECO:0000313" key="2">
    <source>
        <dbReference type="Proteomes" id="UP000797356"/>
    </source>
</evidence>
<dbReference type="EMBL" id="CM017880">
    <property type="protein sequence ID" value="KAG1360850.1"/>
    <property type="molecule type" value="Genomic_DNA"/>
</dbReference>
<evidence type="ECO:0000313" key="1">
    <source>
        <dbReference type="EMBL" id="KAG1360850.1"/>
    </source>
</evidence>
<proteinExistence type="predicted"/>
<dbReference type="InterPro" id="IPR044965">
    <property type="entry name" value="Glyco_hydro_17_plant"/>
</dbReference>